<sequence length="297" mass="32581">MNHVPCNPALSLKIRNLLNQKKSRLNKTAATSPLASIKTRTKTAPATATTHSSSLASSHSSSDPNYSMETGQAADTKLFDDAILLADDTLGESSAAAATSTATNQYHQNQYHQIPADFEHMKVERQISASLYAMNATVASTVRWLLSLCAVGNLSPTSFLFLCAKWIAGRLHCWEINSRQDLRFIDLVVLVCLWRTRGVGAGADKSYKEVPSWQRMEKRRYRGQAAELAAGYASMLAALTPCLYLWKDEVLIAGFGRKGHAVGDIPGVGIKVVKVSGVLFWLSSRRSRKNLDHKESL</sequence>
<name>A0AAV1DMA6_OLDCO</name>
<comment type="similarity">
    <text evidence="1">Belongs to the universal ribosomal protein uS12 family.</text>
</comment>
<evidence type="ECO:0000313" key="6">
    <source>
        <dbReference type="Proteomes" id="UP001161247"/>
    </source>
</evidence>
<dbReference type="InterPro" id="IPR012340">
    <property type="entry name" value="NA-bd_OB-fold"/>
</dbReference>
<dbReference type="Gene3D" id="2.40.50.140">
    <property type="entry name" value="Nucleic acid-binding proteins"/>
    <property type="match status" value="1"/>
</dbReference>
<dbReference type="GO" id="GO:0003735">
    <property type="term" value="F:structural constituent of ribosome"/>
    <property type="evidence" value="ECO:0007669"/>
    <property type="project" value="InterPro"/>
</dbReference>
<dbReference type="InterPro" id="IPR006032">
    <property type="entry name" value="Ribosomal_uS12"/>
</dbReference>
<evidence type="ECO:0000256" key="2">
    <source>
        <dbReference type="ARBA" id="ARBA00022980"/>
    </source>
</evidence>
<evidence type="ECO:0000313" key="5">
    <source>
        <dbReference type="EMBL" id="CAI9108165.1"/>
    </source>
</evidence>
<dbReference type="AlphaFoldDB" id="A0AAV1DMA6"/>
<dbReference type="Proteomes" id="UP001161247">
    <property type="component" value="Chromosome 5"/>
</dbReference>
<dbReference type="GO" id="GO:0006412">
    <property type="term" value="P:translation"/>
    <property type="evidence" value="ECO:0007669"/>
    <property type="project" value="InterPro"/>
</dbReference>
<keyword evidence="6" id="KW-1185">Reference proteome</keyword>
<keyword evidence="2" id="KW-0689">Ribosomal protein</keyword>
<evidence type="ECO:0000256" key="4">
    <source>
        <dbReference type="SAM" id="MobiDB-lite"/>
    </source>
</evidence>
<dbReference type="Pfam" id="PF00164">
    <property type="entry name" value="Ribosom_S12_S23"/>
    <property type="match status" value="1"/>
</dbReference>
<keyword evidence="3" id="KW-0687">Ribonucleoprotein</keyword>
<evidence type="ECO:0000256" key="1">
    <source>
        <dbReference type="ARBA" id="ARBA00005657"/>
    </source>
</evidence>
<organism evidence="5 6">
    <name type="scientific">Oldenlandia corymbosa var. corymbosa</name>
    <dbReference type="NCBI Taxonomy" id="529605"/>
    <lineage>
        <taxon>Eukaryota</taxon>
        <taxon>Viridiplantae</taxon>
        <taxon>Streptophyta</taxon>
        <taxon>Embryophyta</taxon>
        <taxon>Tracheophyta</taxon>
        <taxon>Spermatophyta</taxon>
        <taxon>Magnoliopsida</taxon>
        <taxon>eudicotyledons</taxon>
        <taxon>Gunneridae</taxon>
        <taxon>Pentapetalae</taxon>
        <taxon>asterids</taxon>
        <taxon>lamiids</taxon>
        <taxon>Gentianales</taxon>
        <taxon>Rubiaceae</taxon>
        <taxon>Rubioideae</taxon>
        <taxon>Spermacoceae</taxon>
        <taxon>Hedyotis-Oldenlandia complex</taxon>
        <taxon>Oldenlandia</taxon>
    </lineage>
</organism>
<gene>
    <name evidence="5" type="ORF">OLC1_LOCUS16293</name>
</gene>
<feature type="region of interest" description="Disordered" evidence="4">
    <location>
        <begin position="24"/>
        <end position="69"/>
    </location>
</feature>
<proteinExistence type="inferred from homology"/>
<reference evidence="5" key="1">
    <citation type="submission" date="2023-03" db="EMBL/GenBank/DDBJ databases">
        <authorList>
            <person name="Julca I."/>
        </authorList>
    </citation>
    <scope>NUCLEOTIDE SEQUENCE</scope>
</reference>
<dbReference type="GO" id="GO:1990904">
    <property type="term" value="C:ribonucleoprotein complex"/>
    <property type="evidence" value="ECO:0007669"/>
    <property type="project" value="UniProtKB-KW"/>
</dbReference>
<dbReference type="GO" id="GO:0005840">
    <property type="term" value="C:ribosome"/>
    <property type="evidence" value="ECO:0007669"/>
    <property type="project" value="UniProtKB-KW"/>
</dbReference>
<accession>A0AAV1DMA6</accession>
<feature type="compositionally biased region" description="Low complexity" evidence="4">
    <location>
        <begin position="43"/>
        <end position="62"/>
    </location>
</feature>
<evidence type="ECO:0000256" key="3">
    <source>
        <dbReference type="ARBA" id="ARBA00023274"/>
    </source>
</evidence>
<dbReference type="EMBL" id="OX459122">
    <property type="protein sequence ID" value="CAI9108165.1"/>
    <property type="molecule type" value="Genomic_DNA"/>
</dbReference>
<protein>
    <submittedName>
        <fullName evidence="5">OLC1v1007708C1</fullName>
    </submittedName>
</protein>